<keyword evidence="2" id="KW-1185">Reference proteome</keyword>
<name>A0A286RCV0_9BACT</name>
<evidence type="ECO:0000313" key="1">
    <source>
        <dbReference type="EMBL" id="ASV73792.1"/>
    </source>
</evidence>
<sequence length="47" mass="5264">MTVQPANRWSAHAFFTQSHHEKIGVTTGFVLPAVGKGWDFREALAHE</sequence>
<protein>
    <submittedName>
        <fullName evidence="1">Uncharacterized protein</fullName>
    </submittedName>
</protein>
<dbReference type="KEGG" id="ttf:THTE_1190"/>
<gene>
    <name evidence="1" type="ORF">THTE_1190</name>
</gene>
<organism evidence="1 2">
    <name type="scientific">Thermogutta terrifontis</name>
    <dbReference type="NCBI Taxonomy" id="1331910"/>
    <lineage>
        <taxon>Bacteria</taxon>
        <taxon>Pseudomonadati</taxon>
        <taxon>Planctomycetota</taxon>
        <taxon>Planctomycetia</taxon>
        <taxon>Pirellulales</taxon>
        <taxon>Thermoguttaceae</taxon>
        <taxon>Thermogutta</taxon>
    </lineage>
</organism>
<accession>A0A286RCV0</accession>
<dbReference type="AlphaFoldDB" id="A0A286RCV0"/>
<reference evidence="1 2" key="1">
    <citation type="journal article" name="Front. Microbiol.">
        <title>Sugar Metabolism of the First Thermophilic Planctomycete Thermogutta terrifontis: Comparative Genomic and Transcriptomic Approaches.</title>
        <authorList>
            <person name="Elcheninov A.G."/>
            <person name="Menzel P."/>
            <person name="Gudbergsdottir S.R."/>
            <person name="Slesarev A.I."/>
            <person name="Kadnikov V.V."/>
            <person name="Krogh A."/>
            <person name="Bonch-Osmolovskaya E.A."/>
            <person name="Peng X."/>
            <person name="Kublanov I.V."/>
        </authorList>
    </citation>
    <scope>NUCLEOTIDE SEQUENCE [LARGE SCALE GENOMIC DNA]</scope>
    <source>
        <strain evidence="1 2">R1</strain>
    </source>
</reference>
<dbReference type="EMBL" id="CP018477">
    <property type="protein sequence ID" value="ASV73792.1"/>
    <property type="molecule type" value="Genomic_DNA"/>
</dbReference>
<proteinExistence type="predicted"/>
<dbReference type="Proteomes" id="UP000215086">
    <property type="component" value="Chromosome"/>
</dbReference>
<evidence type="ECO:0000313" key="2">
    <source>
        <dbReference type="Proteomes" id="UP000215086"/>
    </source>
</evidence>